<evidence type="ECO:0000256" key="4">
    <source>
        <dbReference type="ARBA" id="ARBA00022473"/>
    </source>
</evidence>
<dbReference type="Pfam" id="PF05110">
    <property type="entry name" value="AF-4"/>
    <property type="match status" value="1"/>
</dbReference>
<keyword evidence="6" id="KW-0562">Pair-rule protein</keyword>
<evidence type="ECO:0000256" key="9">
    <source>
        <dbReference type="ARBA" id="ARBA00023163"/>
    </source>
</evidence>
<feature type="compositionally biased region" description="Polar residues" evidence="13">
    <location>
        <begin position="532"/>
        <end position="550"/>
    </location>
</feature>
<dbReference type="PANTHER" id="PTHR10528:SF17">
    <property type="entry name" value="AF4_FMR2 FAMILY MEMBER LILLI"/>
    <property type="match status" value="1"/>
</dbReference>
<dbReference type="Gene3D" id="6.10.250.2670">
    <property type="match status" value="1"/>
</dbReference>
<feature type="compositionally biased region" description="Pro residues" evidence="13">
    <location>
        <begin position="879"/>
        <end position="894"/>
    </location>
</feature>
<feature type="compositionally biased region" description="Basic residues" evidence="13">
    <location>
        <begin position="976"/>
        <end position="995"/>
    </location>
</feature>
<keyword evidence="5" id="KW-0597">Phosphoprotein</keyword>
<keyword evidence="16" id="KW-1185">Reference proteome</keyword>
<evidence type="ECO:0000313" key="16">
    <source>
        <dbReference type="Proteomes" id="UP001642540"/>
    </source>
</evidence>
<feature type="compositionally biased region" description="Pro residues" evidence="13">
    <location>
        <begin position="835"/>
        <end position="844"/>
    </location>
</feature>
<feature type="compositionally biased region" description="Pro residues" evidence="13">
    <location>
        <begin position="573"/>
        <end position="583"/>
    </location>
</feature>
<keyword evidence="4" id="KW-0217">Developmental protein</keyword>
<comment type="function">
    <text evidence="11">Has a role in transcriptional regulation. Acts in parallel with the Ras/MAPK and the PI3K/PKB pathways in the control of cell identity and cellular growth. Essential for regulation of the cytoskeleton and cell growth but not for cell proliferation or growth rate. Required specifically for the microtubule-based basal transport of lipid droplets. Plays a partially redundant function downstream of Raf in cell fate specification in the developing eye. Pair-rule protein that regulates embryonic cellularization, gastrulation and segmentation.</text>
</comment>
<feature type="compositionally biased region" description="Polar residues" evidence="13">
    <location>
        <begin position="586"/>
        <end position="598"/>
    </location>
</feature>
<feature type="region of interest" description="Disordered" evidence="13">
    <location>
        <begin position="380"/>
        <end position="894"/>
    </location>
</feature>
<feature type="region of interest" description="Disordered" evidence="13">
    <location>
        <begin position="931"/>
        <end position="1009"/>
    </location>
</feature>
<name>A0ABP1PVV9_9HEXA</name>
<feature type="compositionally biased region" description="Polar residues" evidence="13">
    <location>
        <begin position="773"/>
        <end position="784"/>
    </location>
</feature>
<evidence type="ECO:0000256" key="1">
    <source>
        <dbReference type="ARBA" id="ARBA00004123"/>
    </source>
</evidence>
<evidence type="ECO:0000256" key="7">
    <source>
        <dbReference type="ARBA" id="ARBA00023015"/>
    </source>
</evidence>
<feature type="compositionally biased region" description="Polar residues" evidence="13">
    <location>
        <begin position="490"/>
        <end position="500"/>
    </location>
</feature>
<feature type="compositionally biased region" description="Basic and acidic residues" evidence="13">
    <location>
        <begin position="996"/>
        <end position="1007"/>
    </location>
</feature>
<evidence type="ECO:0000259" key="14">
    <source>
        <dbReference type="Pfam" id="PF18876"/>
    </source>
</evidence>
<evidence type="ECO:0000313" key="15">
    <source>
        <dbReference type="EMBL" id="CAL8079544.1"/>
    </source>
</evidence>
<reference evidence="15 16" key="1">
    <citation type="submission" date="2024-08" db="EMBL/GenBank/DDBJ databases">
        <authorList>
            <person name="Cucini C."/>
            <person name="Frati F."/>
        </authorList>
    </citation>
    <scope>NUCLEOTIDE SEQUENCE [LARGE SCALE GENOMIC DNA]</scope>
</reference>
<feature type="compositionally biased region" description="Basic and acidic residues" evidence="13">
    <location>
        <begin position="846"/>
        <end position="858"/>
    </location>
</feature>
<dbReference type="PANTHER" id="PTHR10528">
    <property type="entry name" value="AF4/FMR2 FAMILY MEMBER"/>
    <property type="match status" value="1"/>
</dbReference>
<evidence type="ECO:0000256" key="12">
    <source>
        <dbReference type="ARBA" id="ARBA00032149"/>
    </source>
</evidence>
<feature type="region of interest" description="Disordered" evidence="13">
    <location>
        <begin position="16"/>
        <end position="44"/>
    </location>
</feature>
<feature type="region of interest" description="Disordered" evidence="13">
    <location>
        <begin position="1214"/>
        <end position="1253"/>
    </location>
</feature>
<gene>
    <name evidence="15" type="ORF">ODALV1_LOCUS4395</name>
</gene>
<keyword evidence="8" id="KW-0238">DNA-binding</keyword>
<feature type="compositionally biased region" description="Polar residues" evidence="13">
    <location>
        <begin position="140"/>
        <end position="159"/>
    </location>
</feature>
<feature type="compositionally biased region" description="Polar residues" evidence="13">
    <location>
        <begin position="510"/>
        <end position="522"/>
    </location>
</feature>
<feature type="compositionally biased region" description="Low complexity" evidence="13">
    <location>
        <begin position="255"/>
        <end position="284"/>
    </location>
</feature>
<evidence type="ECO:0000256" key="8">
    <source>
        <dbReference type="ARBA" id="ARBA00023125"/>
    </source>
</evidence>
<evidence type="ECO:0000256" key="5">
    <source>
        <dbReference type="ARBA" id="ARBA00022553"/>
    </source>
</evidence>
<dbReference type="InterPro" id="IPR043640">
    <property type="entry name" value="AF4/FMR2_CHD"/>
</dbReference>
<dbReference type="InterPro" id="IPR007797">
    <property type="entry name" value="AF4/FMR2"/>
</dbReference>
<feature type="compositionally biased region" description="Basic and acidic residues" evidence="13">
    <location>
        <begin position="785"/>
        <end position="799"/>
    </location>
</feature>
<feature type="compositionally biased region" description="Low complexity" evidence="13">
    <location>
        <begin position="811"/>
        <end position="827"/>
    </location>
</feature>
<feature type="compositionally biased region" description="Low complexity" evidence="13">
    <location>
        <begin position="164"/>
        <end position="184"/>
    </location>
</feature>
<keyword evidence="7" id="KW-0805">Transcription regulation</keyword>
<feature type="compositionally biased region" description="Low complexity" evidence="13">
    <location>
        <begin position="702"/>
        <end position="729"/>
    </location>
</feature>
<proteinExistence type="inferred from homology"/>
<feature type="compositionally biased region" description="Low complexity" evidence="13">
    <location>
        <begin position="1220"/>
        <end position="1244"/>
    </location>
</feature>
<evidence type="ECO:0000256" key="3">
    <source>
        <dbReference type="ARBA" id="ARBA00021888"/>
    </source>
</evidence>
<keyword evidence="9" id="KW-0804">Transcription</keyword>
<dbReference type="Pfam" id="PF18876">
    <property type="entry name" value="AFF4_CHD"/>
    <property type="match status" value="1"/>
</dbReference>
<comment type="subcellular location">
    <subcellularLocation>
        <location evidence="1">Nucleus</location>
    </subcellularLocation>
</comment>
<keyword evidence="10" id="KW-0539">Nucleus</keyword>
<evidence type="ECO:0000256" key="10">
    <source>
        <dbReference type="ARBA" id="ARBA00023242"/>
    </source>
</evidence>
<feature type="compositionally biased region" description="Basic and acidic residues" evidence="13">
    <location>
        <begin position="18"/>
        <end position="44"/>
    </location>
</feature>
<organism evidence="15 16">
    <name type="scientific">Orchesella dallaii</name>
    <dbReference type="NCBI Taxonomy" id="48710"/>
    <lineage>
        <taxon>Eukaryota</taxon>
        <taxon>Metazoa</taxon>
        <taxon>Ecdysozoa</taxon>
        <taxon>Arthropoda</taxon>
        <taxon>Hexapoda</taxon>
        <taxon>Collembola</taxon>
        <taxon>Entomobryomorpha</taxon>
        <taxon>Entomobryoidea</taxon>
        <taxon>Orchesellidae</taxon>
        <taxon>Orchesellinae</taxon>
        <taxon>Orchesella</taxon>
    </lineage>
</organism>
<feature type="region of interest" description="Disordered" evidence="13">
    <location>
        <begin position="137"/>
        <end position="284"/>
    </location>
</feature>
<feature type="compositionally biased region" description="Polar residues" evidence="13">
    <location>
        <begin position="465"/>
        <end position="475"/>
    </location>
</feature>
<feature type="domain" description="AF4/FMR2 C-terminal homology" evidence="14">
    <location>
        <begin position="1084"/>
        <end position="1331"/>
    </location>
</feature>
<feature type="compositionally biased region" description="Basic and acidic residues" evidence="13">
    <location>
        <begin position="333"/>
        <end position="345"/>
    </location>
</feature>
<evidence type="ECO:0000256" key="11">
    <source>
        <dbReference type="ARBA" id="ARBA00024653"/>
    </source>
</evidence>
<feature type="compositionally biased region" description="Basic and acidic residues" evidence="13">
    <location>
        <begin position="747"/>
        <end position="757"/>
    </location>
</feature>
<feature type="compositionally biased region" description="Basic and acidic residues" evidence="13">
    <location>
        <begin position="611"/>
        <end position="630"/>
    </location>
</feature>
<evidence type="ECO:0000256" key="6">
    <source>
        <dbReference type="ARBA" id="ARBA00022788"/>
    </source>
</evidence>
<feature type="region of interest" description="Disordered" evidence="13">
    <location>
        <begin position="333"/>
        <end position="359"/>
    </location>
</feature>
<evidence type="ECO:0000256" key="2">
    <source>
        <dbReference type="ARBA" id="ARBA00007354"/>
    </source>
</evidence>
<accession>A0ABP1PVV9</accession>
<feature type="compositionally biased region" description="Basic and acidic residues" evidence="13">
    <location>
        <begin position="651"/>
        <end position="698"/>
    </location>
</feature>
<protein>
    <recommendedName>
        <fullName evidence="3">AF4/FMR2 family member lilli</fullName>
    </recommendedName>
    <alternativeName>
        <fullName evidence="12">Protein lilliputian</fullName>
    </alternativeName>
</protein>
<evidence type="ECO:0000256" key="13">
    <source>
        <dbReference type="SAM" id="MobiDB-lite"/>
    </source>
</evidence>
<comment type="caution">
    <text evidence="15">The sequence shown here is derived from an EMBL/GenBank/DDBJ whole genome shotgun (WGS) entry which is preliminary data.</text>
</comment>
<feature type="compositionally biased region" description="Low complexity" evidence="13">
    <location>
        <begin position="213"/>
        <end position="246"/>
    </location>
</feature>
<comment type="similarity">
    <text evidence="2">Belongs to the AF4 family.</text>
</comment>
<sequence length="1334" mass="143095">METRVGSYFFNTSSAFEQEERDRDRLRERQRQERQQMLPNDDKDISVGAQDLFHAPVKVKPSVDDTTTAQITNTLGNFDTVRHLILDTSSRRAVNLIGVDQGSLSGTSVATRQPPQHTFDKANLLEKSKQYFHTPLVAGQQGSSSTSLNELNERASSQHRALFNSSSNSNNNSNNTNNSGSNNSLAANDFTHIAVPNYQNSRPPGNQLHKGISASSHSQSSSSSSSQLADNNSSSSSSTNHSTSNSCAPPTLSNTSQSTAAVGGSSSSSNNSNTNSSGYTTSANNNNQVRQTALNTNNSSSAPSTVTDVSSEGYANASSAKTVTSNALLNKDSHESASGADEKNSRHASSNKKPSLERADSQLEIESMLKEMMDVTAPLTAIQTPVKETNTKKFTQRRSSKSEEKIVQSIRDSGMADVPSPVQRMDSSDSSSSYESETSDSESEDSSSGGQTGGDKIEPVIPKITPNTNSPTRWNLGSFIRKNDYRGTPNDANATTTLVGSKSPKDTKPNAHQVNAINSETSPGDVPVKTDSIVSSTSLLNKAQSLSPLDTPTVVAPVTRKSTRSTVEVKPEPYTPPKPPPPIANNVKTPNSTNNPVTKSLSSSSSEEDAEKLKKEASRAAAAAEKEEKAANATGAGKRKRKRSSSSAERVAQKSGEESSPENKNKKNIVQDRNKNDTIRRLFLSRKLDSPTRGDSSELGKSPSSGAPSTNGNGASNSTTASTAPTGNPVPSLVVGTAGGSASNRVQAKDNGKKSKENATVSNNVRNGELDASATSAGASVTETVSKKRDDSTKEKESASSRASHGKKNQKSASSASASASTSKASSNPYAPSVLLPPPPPPPAAKVKEEVVPGKSDKSLSSLVVKINLSKLKRKPNMMPAPPPPPPLAPPPPPVVIKIEKDIISEKGAKTIKEPPAATSNNADLFLKRVHHNSSRVGSSSDHAKDAKETAVVTHNPPPGRVPPDGSLCSDIDFRGKKRSKSKKVKSSSPKKTKTKHEPDSHSKVEEETVCGEVSSNVIGFASCDSVSVSTTRTPPVEADVVQAPDSSLNPPHLPSPVVPPQPVYFSYFEKGDHLATEDYYARRDQDSYLEEAKRLKHKADGERVSTTQASVYLEAGLYFILTGISMERDRTVGSTAAFTMYKDTLVLIRYIGSRFGRSRGGAEYSNPIEAKIIVLSMRCQSLLSLKLFKIKMRETKEMVQYLQDHFQRHPTIDLPPIASSPQLSTPSPHSPQSSPAASSSLHPSPHHPNQIMTSIPRSLYSNMQKTCSSTMHLISAHELWEAADQMVEKYRIEDFFVQLDRQLGPLTLHNTLVDLVRYVKHALQVLKSTSEIS</sequence>
<dbReference type="Proteomes" id="UP001642540">
    <property type="component" value="Unassembled WGS sequence"/>
</dbReference>
<dbReference type="EMBL" id="CAXLJM020000013">
    <property type="protein sequence ID" value="CAL8079544.1"/>
    <property type="molecule type" value="Genomic_DNA"/>
</dbReference>